<accession>A0A165CEJ0</accession>
<reference evidence="2 3" key="1">
    <citation type="journal article" date="2016" name="Mol. Biol. Evol.">
        <title>Comparative Genomics of Early-Diverging Mushroom-Forming Fungi Provides Insights into the Origins of Lignocellulose Decay Capabilities.</title>
        <authorList>
            <person name="Nagy L.G."/>
            <person name="Riley R."/>
            <person name="Tritt A."/>
            <person name="Adam C."/>
            <person name="Daum C."/>
            <person name="Floudas D."/>
            <person name="Sun H."/>
            <person name="Yadav J.S."/>
            <person name="Pangilinan J."/>
            <person name="Larsson K.H."/>
            <person name="Matsuura K."/>
            <person name="Barry K."/>
            <person name="Labutti K."/>
            <person name="Kuo R."/>
            <person name="Ohm R.A."/>
            <person name="Bhattacharya S.S."/>
            <person name="Shirouzu T."/>
            <person name="Yoshinaga Y."/>
            <person name="Martin F.M."/>
            <person name="Grigoriev I.V."/>
            <person name="Hibbett D.S."/>
        </authorList>
    </citation>
    <scope>NUCLEOTIDE SEQUENCE [LARGE SCALE GENOMIC DNA]</scope>
    <source>
        <strain evidence="2 3">HHB12029</strain>
    </source>
</reference>
<organism evidence="2 3">
    <name type="scientific">Exidia glandulosa HHB12029</name>
    <dbReference type="NCBI Taxonomy" id="1314781"/>
    <lineage>
        <taxon>Eukaryota</taxon>
        <taxon>Fungi</taxon>
        <taxon>Dikarya</taxon>
        <taxon>Basidiomycota</taxon>
        <taxon>Agaricomycotina</taxon>
        <taxon>Agaricomycetes</taxon>
        <taxon>Auriculariales</taxon>
        <taxon>Exidiaceae</taxon>
        <taxon>Exidia</taxon>
    </lineage>
</organism>
<protein>
    <submittedName>
        <fullName evidence="2">Uncharacterized protein</fullName>
    </submittedName>
</protein>
<proteinExistence type="predicted"/>
<keyword evidence="1" id="KW-0472">Membrane</keyword>
<sequence length="99" mass="10195">MHVLLNERVKGVRLPGVRGGSRNSPRPVLVEHPALNGDGLSGDSAHALLCAGGLDRNLGLYTVLVAGYHGAAMNVIVPLALRRNSFTAAKSVASGDTAV</sequence>
<dbReference type="AlphaFoldDB" id="A0A165CEJ0"/>
<dbReference type="Proteomes" id="UP000077266">
    <property type="component" value="Unassembled WGS sequence"/>
</dbReference>
<dbReference type="EMBL" id="KV426331">
    <property type="protein sequence ID" value="KZV82324.1"/>
    <property type="molecule type" value="Genomic_DNA"/>
</dbReference>
<keyword evidence="3" id="KW-1185">Reference proteome</keyword>
<evidence type="ECO:0000313" key="2">
    <source>
        <dbReference type="EMBL" id="KZV82324.1"/>
    </source>
</evidence>
<name>A0A165CEJ0_EXIGL</name>
<keyword evidence="1" id="KW-1133">Transmembrane helix</keyword>
<evidence type="ECO:0000256" key="1">
    <source>
        <dbReference type="SAM" id="Phobius"/>
    </source>
</evidence>
<dbReference type="InParanoid" id="A0A165CEJ0"/>
<keyword evidence="1" id="KW-0812">Transmembrane</keyword>
<feature type="transmembrane region" description="Helical" evidence="1">
    <location>
        <begin position="58"/>
        <end position="81"/>
    </location>
</feature>
<evidence type="ECO:0000313" key="3">
    <source>
        <dbReference type="Proteomes" id="UP000077266"/>
    </source>
</evidence>
<gene>
    <name evidence="2" type="ORF">EXIGLDRAFT_729899</name>
</gene>